<reference evidence="3 4" key="1">
    <citation type="submission" date="2018-08" db="EMBL/GenBank/DDBJ databases">
        <title>Lysinibacillus sp. YLB-03 draft genome sequence.</title>
        <authorList>
            <person name="Yu L."/>
        </authorList>
    </citation>
    <scope>NUCLEOTIDE SEQUENCE [LARGE SCALE GENOMIC DNA]</scope>
    <source>
        <strain evidence="3 4">YLB-03</strain>
    </source>
</reference>
<protein>
    <submittedName>
        <fullName evidence="3">SDR family NAD(P)-dependent oxidoreductase</fullName>
    </submittedName>
</protein>
<dbReference type="InterPro" id="IPR002347">
    <property type="entry name" value="SDR_fam"/>
</dbReference>
<accession>A0A396SF11</accession>
<dbReference type="EMBL" id="QWEI01000003">
    <property type="protein sequence ID" value="RHW37438.1"/>
    <property type="molecule type" value="Genomic_DNA"/>
</dbReference>
<gene>
    <name evidence="3" type="ORF">D1B33_07795</name>
</gene>
<dbReference type="OrthoDB" id="9809821at2"/>
<sequence length="306" mass="33941">MSREWTKQDLRDQSGKIVIVTGGNSGIGYEASKALAGNYATVVLAVRNVNKGREALDKIKYEFPNANIHVMKLDLNDLESVKEFSREFRGKFSSLSLLINNAGIMAPTQRITKDGFESQFGVNYLGHFALTGLLIDLIIKTPDSRVISVGSLAAHNTKPEFKNFKGTKKKVSLLQSYAQSKLACMFFAKELQYRFRAKNIDAKSVACHPGIVQTYLFGKGSGKLNKRFTRASLKLIGQSAELGAYPLLYAATEHSIRGGEYIGPDGRKGIKGFPTELEILDELFDEHVSNNLWILSEKLTGVTYKF</sequence>
<dbReference type="NCBIfam" id="NF004846">
    <property type="entry name" value="PRK06197.1"/>
    <property type="match status" value="1"/>
</dbReference>
<evidence type="ECO:0000313" key="4">
    <source>
        <dbReference type="Proteomes" id="UP000265692"/>
    </source>
</evidence>
<dbReference type="PRINTS" id="PR00081">
    <property type="entry name" value="GDHRDH"/>
</dbReference>
<dbReference type="GO" id="GO:0016491">
    <property type="term" value="F:oxidoreductase activity"/>
    <property type="evidence" value="ECO:0007669"/>
    <property type="project" value="UniProtKB-KW"/>
</dbReference>
<evidence type="ECO:0000256" key="1">
    <source>
        <dbReference type="ARBA" id="ARBA00006484"/>
    </source>
</evidence>
<dbReference type="AlphaFoldDB" id="A0A396SF11"/>
<proteinExistence type="inferred from homology"/>
<evidence type="ECO:0000313" key="3">
    <source>
        <dbReference type="EMBL" id="RHW37438.1"/>
    </source>
</evidence>
<name>A0A396SF11_9BACL</name>
<dbReference type="Gene3D" id="3.40.50.720">
    <property type="entry name" value="NAD(P)-binding Rossmann-like Domain"/>
    <property type="match status" value="1"/>
</dbReference>
<organism evidence="3 4">
    <name type="scientific">Ureibacillus yapensis</name>
    <dbReference type="NCBI Taxonomy" id="2304605"/>
    <lineage>
        <taxon>Bacteria</taxon>
        <taxon>Bacillati</taxon>
        <taxon>Bacillota</taxon>
        <taxon>Bacilli</taxon>
        <taxon>Bacillales</taxon>
        <taxon>Caryophanaceae</taxon>
        <taxon>Ureibacillus</taxon>
    </lineage>
</organism>
<keyword evidence="4" id="KW-1185">Reference proteome</keyword>
<dbReference type="RefSeq" id="WP_118875827.1">
    <property type="nucleotide sequence ID" value="NZ_QWEI01000003.1"/>
</dbReference>
<dbReference type="PANTHER" id="PTHR24320:SF148">
    <property type="entry name" value="NAD(P)-BINDING ROSSMANN-FOLD SUPERFAMILY PROTEIN"/>
    <property type="match status" value="1"/>
</dbReference>
<dbReference type="PANTHER" id="PTHR24320">
    <property type="entry name" value="RETINOL DEHYDROGENASE"/>
    <property type="match status" value="1"/>
</dbReference>
<comment type="similarity">
    <text evidence="1">Belongs to the short-chain dehydrogenases/reductases (SDR) family.</text>
</comment>
<dbReference type="SUPFAM" id="SSF51735">
    <property type="entry name" value="NAD(P)-binding Rossmann-fold domains"/>
    <property type="match status" value="1"/>
</dbReference>
<dbReference type="CDD" id="cd05327">
    <property type="entry name" value="retinol-DH_like_SDR_c_like"/>
    <property type="match status" value="1"/>
</dbReference>
<evidence type="ECO:0000256" key="2">
    <source>
        <dbReference type="ARBA" id="ARBA00023002"/>
    </source>
</evidence>
<dbReference type="Pfam" id="PF00106">
    <property type="entry name" value="adh_short"/>
    <property type="match status" value="1"/>
</dbReference>
<dbReference type="InterPro" id="IPR036291">
    <property type="entry name" value="NAD(P)-bd_dom_sf"/>
</dbReference>
<dbReference type="Proteomes" id="UP000265692">
    <property type="component" value="Unassembled WGS sequence"/>
</dbReference>
<comment type="caution">
    <text evidence="3">The sequence shown here is derived from an EMBL/GenBank/DDBJ whole genome shotgun (WGS) entry which is preliminary data.</text>
</comment>
<keyword evidence="2" id="KW-0560">Oxidoreductase</keyword>